<keyword evidence="1" id="KW-1133">Transmembrane helix</keyword>
<feature type="transmembrane region" description="Helical" evidence="1">
    <location>
        <begin position="7"/>
        <end position="26"/>
    </location>
</feature>
<comment type="caution">
    <text evidence="2">The sequence shown here is derived from an EMBL/GenBank/DDBJ whole genome shotgun (WGS) entry which is preliminary data.</text>
</comment>
<keyword evidence="3" id="KW-1185">Reference proteome</keyword>
<name>A0ABN9DDE8_9NEOB</name>
<evidence type="ECO:0000313" key="3">
    <source>
        <dbReference type="Proteomes" id="UP001162483"/>
    </source>
</evidence>
<protein>
    <submittedName>
        <fullName evidence="2">Uncharacterized protein</fullName>
    </submittedName>
</protein>
<evidence type="ECO:0000313" key="2">
    <source>
        <dbReference type="EMBL" id="CAI9569925.1"/>
    </source>
</evidence>
<dbReference type="Proteomes" id="UP001162483">
    <property type="component" value="Unassembled WGS sequence"/>
</dbReference>
<evidence type="ECO:0000256" key="1">
    <source>
        <dbReference type="SAM" id="Phobius"/>
    </source>
</evidence>
<keyword evidence="1" id="KW-0472">Membrane</keyword>
<sequence>MYFFLCYFYFQILIVHHLISIIPPFFIYVCHLSIFLTSSSPLVPWGIILYNLL</sequence>
<proteinExistence type="predicted"/>
<reference evidence="2" key="1">
    <citation type="submission" date="2023-05" db="EMBL/GenBank/DDBJ databases">
        <authorList>
            <person name="Stuckert A."/>
        </authorList>
    </citation>
    <scope>NUCLEOTIDE SEQUENCE</scope>
</reference>
<dbReference type="EMBL" id="CATNWA010014281">
    <property type="protein sequence ID" value="CAI9569925.1"/>
    <property type="molecule type" value="Genomic_DNA"/>
</dbReference>
<accession>A0ABN9DDE8</accession>
<keyword evidence="1" id="KW-0812">Transmembrane</keyword>
<organism evidence="2 3">
    <name type="scientific">Staurois parvus</name>
    <dbReference type="NCBI Taxonomy" id="386267"/>
    <lineage>
        <taxon>Eukaryota</taxon>
        <taxon>Metazoa</taxon>
        <taxon>Chordata</taxon>
        <taxon>Craniata</taxon>
        <taxon>Vertebrata</taxon>
        <taxon>Euteleostomi</taxon>
        <taxon>Amphibia</taxon>
        <taxon>Batrachia</taxon>
        <taxon>Anura</taxon>
        <taxon>Neobatrachia</taxon>
        <taxon>Ranoidea</taxon>
        <taxon>Ranidae</taxon>
        <taxon>Staurois</taxon>
    </lineage>
</organism>
<gene>
    <name evidence="2" type="ORF">SPARVUS_LOCUS7020492</name>
</gene>